<dbReference type="EMBL" id="CABPSD010000010">
    <property type="protein sequence ID" value="VVE27322.1"/>
    <property type="molecule type" value="Genomic_DNA"/>
</dbReference>
<dbReference type="Gene3D" id="3.20.20.100">
    <property type="entry name" value="NADP-dependent oxidoreductase domain"/>
    <property type="match status" value="1"/>
</dbReference>
<name>A0A5E4WRD6_9BURK</name>
<keyword evidence="1" id="KW-0560">Oxidoreductase</keyword>
<dbReference type="InterPro" id="IPR050791">
    <property type="entry name" value="Aldo-Keto_reductase"/>
</dbReference>
<dbReference type="PANTHER" id="PTHR43625">
    <property type="entry name" value="AFLATOXIN B1 ALDEHYDE REDUCTASE"/>
    <property type="match status" value="1"/>
</dbReference>
<dbReference type="InterPro" id="IPR023210">
    <property type="entry name" value="NADP_OxRdtase_dom"/>
</dbReference>
<dbReference type="PANTHER" id="PTHR43625:SF40">
    <property type="entry name" value="ALDO-KETO REDUCTASE YAKC [NADP(+)]"/>
    <property type="match status" value="1"/>
</dbReference>
<dbReference type="InterPro" id="IPR036812">
    <property type="entry name" value="NAD(P)_OxRdtase_dom_sf"/>
</dbReference>
<reference evidence="3 4" key="1">
    <citation type="submission" date="2019-08" db="EMBL/GenBank/DDBJ databases">
        <authorList>
            <person name="Peeters C."/>
        </authorList>
    </citation>
    <scope>NUCLEOTIDE SEQUENCE [LARGE SCALE GENOMIC DNA]</scope>
    <source>
        <strain evidence="3 4">LMG 31116</strain>
    </source>
</reference>
<evidence type="ECO:0000313" key="4">
    <source>
        <dbReference type="Proteomes" id="UP000368474"/>
    </source>
</evidence>
<accession>A0A5E4WRD6</accession>
<dbReference type="NCBIfam" id="NF007695">
    <property type="entry name" value="PRK10376.1"/>
    <property type="match status" value="1"/>
</dbReference>
<evidence type="ECO:0000313" key="3">
    <source>
        <dbReference type="EMBL" id="VVE27322.1"/>
    </source>
</evidence>
<dbReference type="AlphaFoldDB" id="A0A5E4WRD6"/>
<keyword evidence="4" id="KW-1185">Reference proteome</keyword>
<dbReference type="Pfam" id="PF00248">
    <property type="entry name" value="Aldo_ket_red"/>
    <property type="match status" value="1"/>
</dbReference>
<dbReference type="GO" id="GO:0016491">
    <property type="term" value="F:oxidoreductase activity"/>
    <property type="evidence" value="ECO:0007669"/>
    <property type="project" value="UniProtKB-KW"/>
</dbReference>
<dbReference type="GO" id="GO:0005737">
    <property type="term" value="C:cytoplasm"/>
    <property type="evidence" value="ECO:0007669"/>
    <property type="project" value="TreeGrafter"/>
</dbReference>
<dbReference type="Proteomes" id="UP000368474">
    <property type="component" value="Unassembled WGS sequence"/>
</dbReference>
<evidence type="ECO:0000259" key="2">
    <source>
        <dbReference type="Pfam" id="PF00248"/>
    </source>
</evidence>
<sequence>MNQANQAGSYMLGDLEVIRMGYGAMQLAGPHVFGPPKDRQQAIAVLRSALEMGVNHIDTSDFYGPHITNQIIREALHPYRDDLVIVTKIGARRGADGSWQKAMSPAELESAVYDNLRNLGVEVLDVVNLRLMFDVAAPAEGDLEAPLTALAELKRKGIVRHIGLSNATANQIAQARTMTDIVCVQNQYNLVRRDDDRLVEQLAKAGIAYVPFFPLGGFSPLQSATLERVAADCGATPLQTALAWLLQRSPNILLIPGTASVAHLRQNIAASGLHLSPEAVAALDSIGGVGAAIPDTASH</sequence>
<dbReference type="CDD" id="cd19088">
    <property type="entry name" value="AKR_AKR13B1"/>
    <property type="match status" value="1"/>
</dbReference>
<feature type="domain" description="NADP-dependent oxidoreductase" evidence="2">
    <location>
        <begin position="19"/>
        <end position="286"/>
    </location>
</feature>
<dbReference type="InterPro" id="IPR020471">
    <property type="entry name" value="AKR"/>
</dbReference>
<dbReference type="SUPFAM" id="SSF51430">
    <property type="entry name" value="NAD(P)-linked oxidoreductase"/>
    <property type="match status" value="1"/>
</dbReference>
<proteinExistence type="predicted"/>
<evidence type="ECO:0000256" key="1">
    <source>
        <dbReference type="ARBA" id="ARBA00023002"/>
    </source>
</evidence>
<dbReference type="PRINTS" id="PR00069">
    <property type="entry name" value="ALDKETRDTASE"/>
</dbReference>
<organism evidence="3 4">
    <name type="scientific">Pandoraea morbifera</name>
    <dbReference type="NCBI Taxonomy" id="2508300"/>
    <lineage>
        <taxon>Bacteria</taxon>
        <taxon>Pseudomonadati</taxon>
        <taxon>Pseudomonadota</taxon>
        <taxon>Betaproteobacteria</taxon>
        <taxon>Burkholderiales</taxon>
        <taxon>Burkholderiaceae</taxon>
        <taxon>Pandoraea</taxon>
    </lineage>
</organism>
<dbReference type="RefSeq" id="WP_150567759.1">
    <property type="nucleotide sequence ID" value="NZ_CABPSD010000010.1"/>
</dbReference>
<protein>
    <submittedName>
        <fullName evidence="3">Oxidoreductase</fullName>
    </submittedName>
</protein>
<gene>
    <name evidence="3" type="ORF">PMO31116_03419</name>
</gene>